<reference evidence="2" key="1">
    <citation type="submission" date="2011-06" db="EMBL/GenBank/DDBJ databases">
        <title>Complete genome sequence of Paenibacillus mucilaginosus KNP414.</title>
        <authorList>
            <person name="Wang J."/>
            <person name="Hu S."/>
            <person name="Hu X."/>
            <person name="Zhang B."/>
            <person name="Dong D."/>
            <person name="Zhang S."/>
            <person name="Zhao K."/>
            <person name="Wu D."/>
        </authorList>
    </citation>
    <scope>NUCLEOTIDE SEQUENCE [LARGE SCALE GENOMIC DNA]</scope>
    <source>
        <strain evidence="2">KNP414</strain>
    </source>
</reference>
<dbReference type="PATRIC" id="fig|1036673.3.peg.4919"/>
<dbReference type="KEGG" id="pms:KNP414_05309"/>
<sequence length="43" mass="4742">MLFSPTDVIIHPWMSSRTGTPFSLSAYNALKRSIPGGIILFFA</sequence>
<gene>
    <name evidence="1" type="ordered locus">KNP414_05309</name>
</gene>
<dbReference type="Proteomes" id="UP000006620">
    <property type="component" value="Chromosome"/>
</dbReference>
<dbReference type="HOGENOM" id="CLU_3237001_0_0_9"/>
<protein>
    <submittedName>
        <fullName evidence="1">Uncharacterized protein</fullName>
    </submittedName>
</protein>
<evidence type="ECO:0000313" key="1">
    <source>
        <dbReference type="EMBL" id="AEI43833.1"/>
    </source>
</evidence>
<name>F8FE74_PAEMK</name>
<reference evidence="1 2" key="2">
    <citation type="journal article" date="2013" name="Genome Announc.">
        <title>Genome Sequence of Growth-Improving Paenibacillus mucilaginosus Strain KNP414.</title>
        <authorList>
            <person name="Lu J.J."/>
            <person name="Wang J.F."/>
            <person name="Hu X.F."/>
        </authorList>
    </citation>
    <scope>NUCLEOTIDE SEQUENCE [LARGE SCALE GENOMIC DNA]</scope>
    <source>
        <strain evidence="1 2">KNP414</strain>
    </source>
</reference>
<accession>F8FE74</accession>
<organism evidence="1 2">
    <name type="scientific">Paenibacillus mucilaginosus (strain KNP414)</name>
    <dbReference type="NCBI Taxonomy" id="1036673"/>
    <lineage>
        <taxon>Bacteria</taxon>
        <taxon>Bacillati</taxon>
        <taxon>Bacillota</taxon>
        <taxon>Bacilli</taxon>
        <taxon>Bacillales</taxon>
        <taxon>Paenibacillaceae</taxon>
        <taxon>Paenibacillus</taxon>
    </lineage>
</organism>
<dbReference type="EMBL" id="CP002869">
    <property type="protein sequence ID" value="AEI43833.1"/>
    <property type="molecule type" value="Genomic_DNA"/>
</dbReference>
<dbReference type="AlphaFoldDB" id="F8FE74"/>
<evidence type="ECO:0000313" key="2">
    <source>
        <dbReference type="Proteomes" id="UP000006620"/>
    </source>
</evidence>
<proteinExistence type="predicted"/>